<dbReference type="SUPFAM" id="SSF52047">
    <property type="entry name" value="RNI-like"/>
    <property type="match status" value="1"/>
</dbReference>
<dbReference type="Gene3D" id="3.40.50.10140">
    <property type="entry name" value="Toll/interleukin-1 receptor homology (TIR) domain"/>
    <property type="match status" value="1"/>
</dbReference>
<evidence type="ECO:0000313" key="7">
    <source>
        <dbReference type="Proteomes" id="UP001283361"/>
    </source>
</evidence>
<dbReference type="InterPro" id="IPR032675">
    <property type="entry name" value="LRR_dom_sf"/>
</dbReference>
<dbReference type="EMBL" id="JAWDGP010007653">
    <property type="protein sequence ID" value="KAK3709773.1"/>
    <property type="molecule type" value="Genomic_DNA"/>
</dbReference>
<feature type="signal peptide" evidence="5">
    <location>
        <begin position="1"/>
        <end position="28"/>
    </location>
</feature>
<dbReference type="PROSITE" id="PS51450">
    <property type="entry name" value="LRR"/>
    <property type="match status" value="4"/>
</dbReference>
<evidence type="ECO:0000256" key="1">
    <source>
        <dbReference type="ARBA" id="ARBA00022614"/>
    </source>
</evidence>
<keyword evidence="2" id="KW-0677">Repeat</keyword>
<dbReference type="SUPFAM" id="SSF52058">
    <property type="entry name" value="L domain-like"/>
    <property type="match status" value="2"/>
</dbReference>
<comment type="caution">
    <text evidence="6">The sequence shown here is derived from an EMBL/GenBank/DDBJ whole genome shotgun (WGS) entry which is preliminary data.</text>
</comment>
<evidence type="ECO:0000313" key="6">
    <source>
        <dbReference type="EMBL" id="KAK3709773.1"/>
    </source>
</evidence>
<dbReference type="FunFam" id="3.80.10.10:FF:001164">
    <property type="entry name" value="GH01279p"/>
    <property type="match status" value="1"/>
</dbReference>
<gene>
    <name evidence="6" type="ORF">RRG08_028806</name>
</gene>
<keyword evidence="4" id="KW-0812">Transmembrane</keyword>
<dbReference type="PANTHER" id="PTHR24369">
    <property type="entry name" value="ANTIGEN BSP, PUTATIVE-RELATED"/>
    <property type="match status" value="1"/>
</dbReference>
<name>A0AAE0XT83_9GAST</name>
<dbReference type="Gene3D" id="3.80.10.10">
    <property type="entry name" value="Ribonuclease Inhibitor"/>
    <property type="match status" value="4"/>
</dbReference>
<evidence type="ECO:0000256" key="3">
    <source>
        <dbReference type="SAM" id="MobiDB-lite"/>
    </source>
</evidence>
<feature type="region of interest" description="Disordered" evidence="3">
    <location>
        <begin position="1036"/>
        <end position="1078"/>
    </location>
</feature>
<dbReference type="Pfam" id="PF13855">
    <property type="entry name" value="LRR_8"/>
    <property type="match status" value="2"/>
</dbReference>
<evidence type="ECO:0000256" key="4">
    <source>
        <dbReference type="SAM" id="Phobius"/>
    </source>
</evidence>
<evidence type="ECO:0000256" key="2">
    <source>
        <dbReference type="ARBA" id="ARBA00022737"/>
    </source>
</evidence>
<keyword evidence="5" id="KW-0732">Signal</keyword>
<sequence>MVKYQQMRLSLRLLFMLWIVTYCSRTESDTYYNSLLQLDKSLNVPETHLMLYAKATKAKPQHVFKSDSKTRRTVKSTGTLDSTSVNQGLTLKNGPVDLLHREMIVGDKSWQQLSRSLSDTAYDVQQDLPCPKWCKCGRFEEKTITKVDCSSRGLITIPKFPSTAREIQLQNNSIRTVPCTSFNHIVNLKYLDVSHNIIDSLFNCSFQSLHFLEHLIMSSCELSQLPQGIFKTLTSLQTLNLSKNNLNHLLPLTFKGMNQLKHLDLHQNELKKLKNNTFEGLKLLHFLSLQCNSLLYTPDTFESDAFQGLSKLRTLLIHENQQFMTDDFIYPDQALSRVPSLRWLRMDGWPRALGTGFSSLTNLTYLHFGVEGKSYCNMGSSIPSDFFAPLSTKKPLILRMPRCGLTMLPTSLFKPLSSLIELDLGENSQLGFSTFEYGSAGLQNSNLQVLNLTRIVVPDGTFHSIKSTTFRHLKSTKLQTLLLEWDQLLNISPKALEDLPLSLEYISLYNNRLQNGNFLATVLRFRNLRVFRLSRQLTYGKENSITRSVRKNSLNLSVNHLVKTQSESNWKIFERTTLQHLQGKKDILDTLKFSPNKMNEILGQNNKFCGHSKDMKDKKMSSSVWPFPLQPNLEIILASDIKVSYDIPEIHITNNEVLRYIDYSKNGVKCFGGPISGVPSLTYLDLSRNWCLKMNHLFFLNMTALKTLLLYENMLGQSLADDIDGVTFSTLVNLEVLSLRYNSIKDMSEHAFVNNTALRLLDISHNDLVHFRPSLSNTKTLDSLDLTQNRLQGFSQSTCNHLRKIKKINTNFQITIDNNDFQCNCDNLQFLKLLIEQPSIFKNFQNFRCELANGSSLEYYKVSEYLPELEIHCVAIDTFGVVLACFFLTLAGLLVSSVYHYKRWKLKYLTYVGKTRLHIGARHITFKPMAQVFVTYDQEDRACRNMMRNVFLPFLRSSEISMVLGEVDFEGGPLTTSIAGAVVSTKKTLVILSEDIFEDFNRQLEINLAIMHELRVRRPVVVPVFLLPQFVTPAEQRHSNITERSNENNGNYQRTEQRCLGTQPSTGHVYTPKHRRKTPAKLLQQFPSEISAFLQGQVNRCLIFDGGSPQFWNQLKASLLEDEE</sequence>
<feature type="transmembrane region" description="Helical" evidence="4">
    <location>
        <begin position="879"/>
        <end position="899"/>
    </location>
</feature>
<dbReference type="InterPro" id="IPR035897">
    <property type="entry name" value="Toll_tir_struct_dom_sf"/>
</dbReference>
<dbReference type="InterPro" id="IPR050541">
    <property type="entry name" value="LRR_TM_domain-containing"/>
</dbReference>
<evidence type="ECO:0008006" key="8">
    <source>
        <dbReference type="Google" id="ProtNLM"/>
    </source>
</evidence>
<feature type="chain" id="PRO_5042100712" description="TIR domain-containing protein" evidence="5">
    <location>
        <begin position="29"/>
        <end position="1124"/>
    </location>
</feature>
<dbReference type="SMART" id="SM00369">
    <property type="entry name" value="LRR_TYP"/>
    <property type="match status" value="7"/>
</dbReference>
<dbReference type="SMART" id="SM00365">
    <property type="entry name" value="LRR_SD22"/>
    <property type="match status" value="5"/>
</dbReference>
<reference evidence="6" key="1">
    <citation type="journal article" date="2023" name="G3 (Bethesda)">
        <title>A reference genome for the long-term kleptoplast-retaining sea slug Elysia crispata morphotype clarki.</title>
        <authorList>
            <person name="Eastman K.E."/>
            <person name="Pendleton A.L."/>
            <person name="Shaikh M.A."/>
            <person name="Suttiyut T."/>
            <person name="Ogas R."/>
            <person name="Tomko P."/>
            <person name="Gavelis G."/>
            <person name="Widhalm J.R."/>
            <person name="Wisecaver J.H."/>
        </authorList>
    </citation>
    <scope>NUCLEOTIDE SEQUENCE</scope>
    <source>
        <strain evidence="6">ECLA1</strain>
    </source>
</reference>
<accession>A0AAE0XT83</accession>
<dbReference type="SUPFAM" id="SSF52200">
    <property type="entry name" value="Toll/Interleukin receptor TIR domain"/>
    <property type="match status" value="1"/>
</dbReference>
<keyword evidence="4" id="KW-1133">Transmembrane helix</keyword>
<keyword evidence="7" id="KW-1185">Reference proteome</keyword>
<dbReference type="Proteomes" id="UP001283361">
    <property type="component" value="Unassembled WGS sequence"/>
</dbReference>
<dbReference type="AlphaFoldDB" id="A0AAE0XT83"/>
<keyword evidence="1" id="KW-0433">Leucine-rich repeat</keyword>
<dbReference type="GO" id="GO:0005886">
    <property type="term" value="C:plasma membrane"/>
    <property type="evidence" value="ECO:0007669"/>
    <property type="project" value="TreeGrafter"/>
</dbReference>
<dbReference type="PANTHER" id="PTHR24369:SF213">
    <property type="entry name" value="INSULIN LIKE GROWTH FACTOR BINDING PROTEIN ACID LABILE SUBUNIT"/>
    <property type="match status" value="1"/>
</dbReference>
<feature type="compositionally biased region" description="Polar residues" evidence="3">
    <location>
        <begin position="1047"/>
        <end position="1068"/>
    </location>
</feature>
<keyword evidence="4" id="KW-0472">Membrane</keyword>
<feature type="compositionally biased region" description="Basic and acidic residues" evidence="3">
    <location>
        <begin position="1036"/>
        <end position="1046"/>
    </location>
</feature>
<organism evidence="6 7">
    <name type="scientific">Elysia crispata</name>
    <name type="common">lettuce slug</name>
    <dbReference type="NCBI Taxonomy" id="231223"/>
    <lineage>
        <taxon>Eukaryota</taxon>
        <taxon>Metazoa</taxon>
        <taxon>Spiralia</taxon>
        <taxon>Lophotrochozoa</taxon>
        <taxon>Mollusca</taxon>
        <taxon>Gastropoda</taxon>
        <taxon>Heterobranchia</taxon>
        <taxon>Euthyneura</taxon>
        <taxon>Panpulmonata</taxon>
        <taxon>Sacoglossa</taxon>
        <taxon>Placobranchoidea</taxon>
        <taxon>Plakobranchidae</taxon>
        <taxon>Elysia</taxon>
    </lineage>
</organism>
<dbReference type="InterPro" id="IPR001611">
    <property type="entry name" value="Leu-rich_rpt"/>
</dbReference>
<evidence type="ECO:0000256" key="5">
    <source>
        <dbReference type="SAM" id="SignalP"/>
    </source>
</evidence>
<proteinExistence type="predicted"/>
<dbReference type="InterPro" id="IPR003591">
    <property type="entry name" value="Leu-rich_rpt_typical-subtyp"/>
</dbReference>
<protein>
    <recommendedName>
        <fullName evidence="8">TIR domain-containing protein</fullName>
    </recommendedName>
</protein>